<comment type="caution">
    <text evidence="1">The sequence shown here is derived from an EMBL/GenBank/DDBJ whole genome shotgun (WGS) entry which is preliminary data.</text>
</comment>
<feature type="non-terminal residue" evidence="1">
    <location>
        <position position="1"/>
    </location>
</feature>
<reference evidence="1" key="1">
    <citation type="journal article" date="2020" name="New Phytol.">
        <title>Comparative genomics reveals dynamic genome evolution in host specialist ectomycorrhizal fungi.</title>
        <authorList>
            <person name="Lofgren L.A."/>
            <person name="Nguyen N.H."/>
            <person name="Vilgalys R."/>
            <person name="Ruytinx J."/>
            <person name="Liao H.L."/>
            <person name="Branco S."/>
            <person name="Kuo A."/>
            <person name="LaButti K."/>
            <person name="Lipzen A."/>
            <person name="Andreopoulos W."/>
            <person name="Pangilinan J."/>
            <person name="Riley R."/>
            <person name="Hundley H."/>
            <person name="Na H."/>
            <person name="Barry K."/>
            <person name="Grigoriev I.V."/>
            <person name="Stajich J.E."/>
            <person name="Kennedy P.G."/>
        </authorList>
    </citation>
    <scope>NUCLEOTIDE SEQUENCE</scope>
    <source>
        <strain evidence="1">FC203</strain>
    </source>
</reference>
<keyword evidence="2" id="KW-1185">Reference proteome</keyword>
<organism evidence="1 2">
    <name type="scientific">Suillus fuscotomentosus</name>
    <dbReference type="NCBI Taxonomy" id="1912939"/>
    <lineage>
        <taxon>Eukaryota</taxon>
        <taxon>Fungi</taxon>
        <taxon>Dikarya</taxon>
        <taxon>Basidiomycota</taxon>
        <taxon>Agaricomycotina</taxon>
        <taxon>Agaricomycetes</taxon>
        <taxon>Agaricomycetidae</taxon>
        <taxon>Boletales</taxon>
        <taxon>Suillineae</taxon>
        <taxon>Suillaceae</taxon>
        <taxon>Suillus</taxon>
    </lineage>
</organism>
<evidence type="ECO:0000313" key="1">
    <source>
        <dbReference type="EMBL" id="KAG1897377.1"/>
    </source>
</evidence>
<dbReference type="GeneID" id="64669778"/>
<dbReference type="AlphaFoldDB" id="A0AAD4E122"/>
<accession>A0AAD4E122</accession>
<proteinExistence type="predicted"/>
<protein>
    <submittedName>
        <fullName evidence="1">Uncharacterized protein</fullName>
    </submittedName>
</protein>
<sequence length="51" mass="6074">EPLNEFLRSFWQWKMDTETPNCKNPPLPPTRIKKVTSDPDVNSRVCRFIIK</sequence>
<name>A0AAD4E122_9AGAM</name>
<dbReference type="EMBL" id="JABBWK010000047">
    <property type="protein sequence ID" value="KAG1897377.1"/>
    <property type="molecule type" value="Genomic_DNA"/>
</dbReference>
<dbReference type="Proteomes" id="UP001195769">
    <property type="component" value="Unassembled WGS sequence"/>
</dbReference>
<gene>
    <name evidence="1" type="ORF">F5891DRAFT_957373</name>
</gene>
<evidence type="ECO:0000313" key="2">
    <source>
        <dbReference type="Proteomes" id="UP001195769"/>
    </source>
</evidence>
<dbReference type="RefSeq" id="XP_041222953.1">
    <property type="nucleotide sequence ID" value="XM_041375480.1"/>
</dbReference>